<organism evidence="3 4">
    <name type="scientific">Acaromyces ingoldii</name>
    <dbReference type="NCBI Taxonomy" id="215250"/>
    <lineage>
        <taxon>Eukaryota</taxon>
        <taxon>Fungi</taxon>
        <taxon>Dikarya</taxon>
        <taxon>Basidiomycota</taxon>
        <taxon>Ustilaginomycotina</taxon>
        <taxon>Exobasidiomycetes</taxon>
        <taxon>Exobasidiales</taxon>
        <taxon>Cryptobasidiaceae</taxon>
        <taxon>Acaromyces</taxon>
    </lineage>
</organism>
<feature type="compositionally biased region" description="Low complexity" evidence="1">
    <location>
        <begin position="146"/>
        <end position="156"/>
    </location>
</feature>
<feature type="signal peptide" evidence="2">
    <location>
        <begin position="1"/>
        <end position="23"/>
    </location>
</feature>
<feature type="region of interest" description="Disordered" evidence="1">
    <location>
        <begin position="515"/>
        <end position="564"/>
    </location>
</feature>
<dbReference type="OrthoDB" id="10563902at2759"/>
<feature type="region of interest" description="Disordered" evidence="1">
    <location>
        <begin position="458"/>
        <end position="481"/>
    </location>
</feature>
<evidence type="ECO:0000313" key="4">
    <source>
        <dbReference type="Proteomes" id="UP000245768"/>
    </source>
</evidence>
<sequence>MFARRGSSWLPLFFLLPVVYVAGSTTGTSAPTTTAHVATAVATSTHQFAFTTAAPLPRGGDGGISEGDGTGNCPIGGNYIPSEFTPNPYCWYRDDYANVPWPYKDISEDQWKAGHPNTIVDSTLATPFRTPVPPPPAKSPPPPPTSKSQPSSTAPACPRPSASKRDERDELYARAEKRPSTPGVTKPRPAKSPNLGKGPDREEALCKGKGKDPKKRQDALVLRTPNYGDYCRQPKTKGTISYKYKEVDSKSLIGEIRDAGNEWNPGGRQGSNPKDDAGQCDHYVELQWFKFQLTGLVKATESSCTGDVDVWEDVCTILRKDENRQILLDILNKAQNLHGVPLTINQLKKRMTGLILQTRFLGQPLPILKWSFDKEEPQFNFAKSWLGLAYYLELHQKEAKATAGELEAAVAKLFAGTYIQQPSGWADQLDKDWYNMRNTIHAQEPYVMAAVEKNCGENPNVPNNNHQKDADGCCGDQTRAAQDKSAPPLFTELQAQQQIPEDQCCSPSEYCCKGAQKSSAPSSRRRDEMLRRPAFAGNRRQDRSCKREDEEEEDDKKHNNDKPVTVNPAVVAAGASAVYPLAAAFGVGLASVSLLENNKSTKAEVQEAVGPKLVDLVNNEFKQFATDPKNHTEAVKIIDGPSKDAYDLSPADSDEDPYAVVISDEGSMYPDGSVFIEKKTTCEWIRDALETMLVAANLKTSFLPACPK</sequence>
<evidence type="ECO:0000313" key="3">
    <source>
        <dbReference type="EMBL" id="PWN89686.1"/>
    </source>
</evidence>
<feature type="compositionally biased region" description="Basic and acidic residues" evidence="1">
    <location>
        <begin position="163"/>
        <end position="179"/>
    </location>
</feature>
<accession>A0A316YKT4</accession>
<feature type="region of interest" description="Disordered" evidence="1">
    <location>
        <begin position="121"/>
        <end position="228"/>
    </location>
</feature>
<evidence type="ECO:0000256" key="2">
    <source>
        <dbReference type="SAM" id="SignalP"/>
    </source>
</evidence>
<dbReference type="AlphaFoldDB" id="A0A316YKT4"/>
<dbReference type="InParanoid" id="A0A316YKT4"/>
<reference evidence="3 4" key="1">
    <citation type="journal article" date="2018" name="Mol. Biol. Evol.">
        <title>Broad Genomic Sampling Reveals a Smut Pathogenic Ancestry of the Fungal Clade Ustilaginomycotina.</title>
        <authorList>
            <person name="Kijpornyongpan T."/>
            <person name="Mondo S.J."/>
            <person name="Barry K."/>
            <person name="Sandor L."/>
            <person name="Lee J."/>
            <person name="Lipzen A."/>
            <person name="Pangilinan J."/>
            <person name="LaButti K."/>
            <person name="Hainaut M."/>
            <person name="Henrissat B."/>
            <person name="Grigoriev I.V."/>
            <person name="Spatafora J.W."/>
            <person name="Aime M.C."/>
        </authorList>
    </citation>
    <scope>NUCLEOTIDE SEQUENCE [LARGE SCALE GENOMIC DNA]</scope>
    <source>
        <strain evidence="3 4">MCA 4198</strain>
    </source>
</reference>
<feature type="compositionally biased region" description="Basic and acidic residues" evidence="1">
    <location>
        <begin position="539"/>
        <end position="548"/>
    </location>
</feature>
<dbReference type="EMBL" id="KZ819637">
    <property type="protein sequence ID" value="PWN89686.1"/>
    <property type="molecule type" value="Genomic_DNA"/>
</dbReference>
<feature type="chain" id="PRO_5016329238" evidence="2">
    <location>
        <begin position="24"/>
        <end position="708"/>
    </location>
</feature>
<dbReference type="Proteomes" id="UP000245768">
    <property type="component" value="Unassembled WGS sequence"/>
</dbReference>
<keyword evidence="4" id="KW-1185">Reference proteome</keyword>
<feature type="compositionally biased region" description="Basic and acidic residues" evidence="1">
    <location>
        <begin position="198"/>
        <end position="218"/>
    </location>
</feature>
<gene>
    <name evidence="3" type="ORF">FA10DRAFT_302993</name>
</gene>
<keyword evidence="2" id="KW-0732">Signal</keyword>
<dbReference type="RefSeq" id="XP_025376884.1">
    <property type="nucleotide sequence ID" value="XM_025525191.1"/>
</dbReference>
<name>A0A316YKT4_9BASI</name>
<proteinExistence type="predicted"/>
<protein>
    <submittedName>
        <fullName evidence="3">Uncharacterized protein</fullName>
    </submittedName>
</protein>
<evidence type="ECO:0000256" key="1">
    <source>
        <dbReference type="SAM" id="MobiDB-lite"/>
    </source>
</evidence>
<dbReference type="GeneID" id="37047107"/>
<feature type="compositionally biased region" description="Pro residues" evidence="1">
    <location>
        <begin position="130"/>
        <end position="145"/>
    </location>
</feature>